<evidence type="ECO:0000313" key="2">
    <source>
        <dbReference type="Proteomes" id="UP000184096"/>
    </source>
</evidence>
<sequence>MSFRPLCPICKSVTILAQITPSHLGFHIRTFECQLCSDIHQIVTEWDDPMKSREVAGWLQGELRAPT</sequence>
<reference evidence="2" key="1">
    <citation type="submission" date="2016-11" db="EMBL/GenBank/DDBJ databases">
        <authorList>
            <person name="Varghese N."/>
            <person name="Submissions S."/>
        </authorList>
    </citation>
    <scope>NUCLEOTIDE SEQUENCE [LARGE SCALE GENOMIC DNA]</scope>
    <source>
        <strain evidence="2">GAS401</strain>
    </source>
</reference>
<dbReference type="EMBL" id="LT670849">
    <property type="protein sequence ID" value="SHN66243.1"/>
    <property type="molecule type" value="Genomic_DNA"/>
</dbReference>
<protein>
    <submittedName>
        <fullName evidence="1">Uncharacterized protein</fullName>
    </submittedName>
</protein>
<gene>
    <name evidence="1" type="ORF">SAMN05444170_0882</name>
</gene>
<name>A0A1M7T682_9BRAD</name>
<dbReference type="Proteomes" id="UP000184096">
    <property type="component" value="Chromosome I"/>
</dbReference>
<proteinExistence type="predicted"/>
<keyword evidence="2" id="KW-1185">Reference proteome</keyword>
<dbReference type="AlphaFoldDB" id="A0A1M7T682"/>
<evidence type="ECO:0000313" key="1">
    <source>
        <dbReference type="EMBL" id="SHN66243.1"/>
    </source>
</evidence>
<organism evidence="1 2">
    <name type="scientific">Bradyrhizobium erythrophlei</name>
    <dbReference type="NCBI Taxonomy" id="1437360"/>
    <lineage>
        <taxon>Bacteria</taxon>
        <taxon>Pseudomonadati</taxon>
        <taxon>Pseudomonadota</taxon>
        <taxon>Alphaproteobacteria</taxon>
        <taxon>Hyphomicrobiales</taxon>
        <taxon>Nitrobacteraceae</taxon>
        <taxon>Bradyrhizobium</taxon>
    </lineage>
</organism>
<accession>A0A1M7T682</accession>